<evidence type="ECO:0000313" key="1">
    <source>
        <dbReference type="EMBL" id="ORY13165.1"/>
    </source>
</evidence>
<sequence>MWKKSKSEIANMIHMYKSSTVTIIAASSSDVSRGFLQPPSTLSFEVPFRINGGAFSSFSLVREEDLEHWDRYEPINTRRRTLQEHPDEALSHWLAIVHIYSRRTLSFHNDKLPALAGIAQEYLQHLGPGYYVRMWEYRLPFQLLWRYSQFYPSSCPSQYLAPSRANLNNGHPGGQITR</sequence>
<proteinExistence type="predicted"/>
<protein>
    <submittedName>
        <fullName evidence="1">Uncharacterized protein</fullName>
    </submittedName>
</protein>
<name>A0A1Y1ZTP4_9PLEO</name>
<dbReference type="PANTHER" id="PTHR33112:SF16">
    <property type="entry name" value="HETEROKARYON INCOMPATIBILITY DOMAIN-CONTAINING PROTEIN"/>
    <property type="match status" value="1"/>
</dbReference>
<evidence type="ECO:0000313" key="2">
    <source>
        <dbReference type="Proteomes" id="UP000193144"/>
    </source>
</evidence>
<accession>A0A1Y1ZTP4</accession>
<comment type="caution">
    <text evidence="1">The sequence shown here is derived from an EMBL/GenBank/DDBJ whole genome shotgun (WGS) entry which is preliminary data.</text>
</comment>
<keyword evidence="2" id="KW-1185">Reference proteome</keyword>
<reference evidence="1 2" key="1">
    <citation type="submission" date="2016-07" db="EMBL/GenBank/DDBJ databases">
        <title>Pervasive Adenine N6-methylation of Active Genes in Fungi.</title>
        <authorList>
            <consortium name="DOE Joint Genome Institute"/>
            <person name="Mondo S.J."/>
            <person name="Dannebaum R.O."/>
            <person name="Kuo R.C."/>
            <person name="Labutti K."/>
            <person name="Haridas S."/>
            <person name="Kuo A."/>
            <person name="Salamov A."/>
            <person name="Ahrendt S.R."/>
            <person name="Lipzen A."/>
            <person name="Sullivan W."/>
            <person name="Andreopoulos W.B."/>
            <person name="Clum A."/>
            <person name="Lindquist E."/>
            <person name="Daum C."/>
            <person name="Ramamoorthy G.K."/>
            <person name="Gryganskyi A."/>
            <person name="Culley D."/>
            <person name="Magnuson J.K."/>
            <person name="James T.Y."/>
            <person name="O'Malley M.A."/>
            <person name="Stajich J.E."/>
            <person name="Spatafora J.W."/>
            <person name="Visel A."/>
            <person name="Grigoriev I.V."/>
        </authorList>
    </citation>
    <scope>NUCLEOTIDE SEQUENCE [LARGE SCALE GENOMIC DNA]</scope>
    <source>
        <strain evidence="1 2">CBS 115471</strain>
    </source>
</reference>
<dbReference type="Proteomes" id="UP000193144">
    <property type="component" value="Unassembled WGS sequence"/>
</dbReference>
<dbReference type="STRING" id="1231657.A0A1Y1ZTP4"/>
<organism evidence="1 2">
    <name type="scientific">Clohesyomyces aquaticus</name>
    <dbReference type="NCBI Taxonomy" id="1231657"/>
    <lineage>
        <taxon>Eukaryota</taxon>
        <taxon>Fungi</taxon>
        <taxon>Dikarya</taxon>
        <taxon>Ascomycota</taxon>
        <taxon>Pezizomycotina</taxon>
        <taxon>Dothideomycetes</taxon>
        <taxon>Pleosporomycetidae</taxon>
        <taxon>Pleosporales</taxon>
        <taxon>Lindgomycetaceae</taxon>
        <taxon>Clohesyomyces</taxon>
    </lineage>
</organism>
<gene>
    <name evidence="1" type="ORF">BCR34DRAFT_649615</name>
</gene>
<dbReference type="EMBL" id="MCFA01000044">
    <property type="protein sequence ID" value="ORY13165.1"/>
    <property type="molecule type" value="Genomic_DNA"/>
</dbReference>
<dbReference type="AlphaFoldDB" id="A0A1Y1ZTP4"/>
<dbReference type="OrthoDB" id="3486565at2759"/>
<dbReference type="PANTHER" id="PTHR33112">
    <property type="entry name" value="DOMAIN PROTEIN, PUTATIVE-RELATED"/>
    <property type="match status" value="1"/>
</dbReference>